<proteinExistence type="predicted"/>
<dbReference type="Proteomes" id="UP001216150">
    <property type="component" value="Unassembled WGS sequence"/>
</dbReference>
<keyword evidence="5" id="KW-0472">Membrane</keyword>
<organism evidence="7 8">
    <name type="scientific">Penicillium hetheringtonii</name>
    <dbReference type="NCBI Taxonomy" id="911720"/>
    <lineage>
        <taxon>Eukaryota</taxon>
        <taxon>Fungi</taxon>
        <taxon>Dikarya</taxon>
        <taxon>Ascomycota</taxon>
        <taxon>Pezizomycotina</taxon>
        <taxon>Eurotiomycetes</taxon>
        <taxon>Eurotiomycetidae</taxon>
        <taxon>Eurotiales</taxon>
        <taxon>Aspergillaceae</taxon>
        <taxon>Penicillium</taxon>
    </lineage>
</organism>
<name>A0AAD6E1Q7_9EURO</name>
<dbReference type="PANTHER" id="PTHR31001:SF88">
    <property type="entry name" value="TRANSCRIPTION FACTOR PDR3"/>
    <property type="match status" value="1"/>
</dbReference>
<dbReference type="CDD" id="cd12148">
    <property type="entry name" value="fungal_TF_MHR"/>
    <property type="match status" value="1"/>
</dbReference>
<sequence length="568" mass="65004">MLKPSVYTDLANHDQKIEKDIENEIVLSDAIRRLERLEAVCAIEKVANRDKQLLDSKSAASVVLEISGNTSAKPSIDVSPIVRGNDLNCIESIQNRCKLSFNVFSHLEMIESRYFQNEGCVKAVLAALEQIEYLPEAAFNNLPVAPTIPKEQANRLIRNYYESCRFKGFTIPVEESFLISIPDLKNNPHVQLDYTSQIIYHAVLVQGILLDPECQPGIEISTELAELLCVAGWKRFKITQPISSRRFLWQTHLTNFQISVALEGCDCDLSWEMLGLACRIARTLGYFSVDTDQGEDRSLSPSVQNIIADDTETDKNQKRFVFWHLFRTDCFFRLAFRKPNLITKGCWKVNFPDLTINGIDDESFHLIQIHFLVSMRIALLSMKFLDWIDFQSTLDPASHDAVVEGYIEELHSILSNWHLEELLGRSRTRFDTYFCTDMLFSSYKLLIALNQSKRCNQDKHTLPPETVKISRKLLRLSQSLLGTSLPAFWGISLVLVHHFVPFFILCLAITGDINHDEIEDDLILVTWLSKYVENASKERIDFKSVSFVMSIMTVACQKQEVKRFTTLV</sequence>
<keyword evidence="4" id="KW-0539">Nucleus</keyword>
<dbReference type="GO" id="GO:0003677">
    <property type="term" value="F:DNA binding"/>
    <property type="evidence" value="ECO:0007669"/>
    <property type="project" value="InterPro"/>
</dbReference>
<comment type="caution">
    <text evidence="7">The sequence shown here is derived from an EMBL/GenBank/DDBJ whole genome shotgun (WGS) entry which is preliminary data.</text>
</comment>
<dbReference type="PANTHER" id="PTHR31001">
    <property type="entry name" value="UNCHARACTERIZED TRANSCRIPTIONAL REGULATORY PROTEIN"/>
    <property type="match status" value="1"/>
</dbReference>
<protein>
    <recommendedName>
        <fullName evidence="6">Xylanolytic transcriptional activator regulatory domain-containing protein</fullName>
    </recommendedName>
</protein>
<dbReference type="GO" id="GO:0008270">
    <property type="term" value="F:zinc ion binding"/>
    <property type="evidence" value="ECO:0007669"/>
    <property type="project" value="InterPro"/>
</dbReference>
<dbReference type="GO" id="GO:0006351">
    <property type="term" value="P:DNA-templated transcription"/>
    <property type="evidence" value="ECO:0007669"/>
    <property type="project" value="InterPro"/>
</dbReference>
<evidence type="ECO:0000313" key="8">
    <source>
        <dbReference type="Proteomes" id="UP001216150"/>
    </source>
</evidence>
<evidence type="ECO:0000259" key="6">
    <source>
        <dbReference type="SMART" id="SM00906"/>
    </source>
</evidence>
<evidence type="ECO:0000256" key="3">
    <source>
        <dbReference type="ARBA" id="ARBA00023163"/>
    </source>
</evidence>
<dbReference type="GO" id="GO:0005634">
    <property type="term" value="C:nucleus"/>
    <property type="evidence" value="ECO:0007669"/>
    <property type="project" value="UniProtKB-SubCell"/>
</dbReference>
<keyword evidence="2" id="KW-0805">Transcription regulation</keyword>
<evidence type="ECO:0000256" key="2">
    <source>
        <dbReference type="ARBA" id="ARBA00023015"/>
    </source>
</evidence>
<keyword evidence="5" id="KW-1133">Transmembrane helix</keyword>
<comment type="subcellular location">
    <subcellularLocation>
        <location evidence="1">Nucleus</location>
    </subcellularLocation>
</comment>
<evidence type="ECO:0000256" key="1">
    <source>
        <dbReference type="ARBA" id="ARBA00004123"/>
    </source>
</evidence>
<feature type="domain" description="Xylanolytic transcriptional activator regulatory" evidence="6">
    <location>
        <begin position="270"/>
        <end position="358"/>
    </location>
</feature>
<evidence type="ECO:0000256" key="4">
    <source>
        <dbReference type="ARBA" id="ARBA00023242"/>
    </source>
</evidence>
<accession>A0AAD6E1Q7</accession>
<reference evidence="7 8" key="1">
    <citation type="journal article" date="2023" name="IMA Fungus">
        <title>Comparative genomic study of the Penicillium genus elucidates a diverse pangenome and 15 lateral gene transfer events.</title>
        <authorList>
            <person name="Petersen C."/>
            <person name="Sorensen T."/>
            <person name="Nielsen M.R."/>
            <person name="Sondergaard T.E."/>
            <person name="Sorensen J.L."/>
            <person name="Fitzpatrick D.A."/>
            <person name="Frisvad J.C."/>
            <person name="Nielsen K.L."/>
        </authorList>
    </citation>
    <scope>NUCLEOTIDE SEQUENCE [LARGE SCALE GENOMIC DNA]</scope>
    <source>
        <strain evidence="7 8">IBT 29057</strain>
    </source>
</reference>
<dbReference type="InterPro" id="IPR050613">
    <property type="entry name" value="Sec_Metabolite_Reg"/>
</dbReference>
<dbReference type="InterPro" id="IPR007219">
    <property type="entry name" value="XnlR_reg_dom"/>
</dbReference>
<dbReference type="EMBL" id="JAQJAC010000001">
    <property type="protein sequence ID" value="KAJ5598959.1"/>
    <property type="molecule type" value="Genomic_DNA"/>
</dbReference>
<keyword evidence="3" id="KW-0804">Transcription</keyword>
<evidence type="ECO:0000313" key="7">
    <source>
        <dbReference type="EMBL" id="KAJ5598959.1"/>
    </source>
</evidence>
<evidence type="ECO:0000256" key="5">
    <source>
        <dbReference type="SAM" id="Phobius"/>
    </source>
</evidence>
<dbReference type="AlphaFoldDB" id="A0AAD6E1Q7"/>
<dbReference type="SMART" id="SM00906">
    <property type="entry name" value="Fungal_trans"/>
    <property type="match status" value="1"/>
</dbReference>
<keyword evidence="8" id="KW-1185">Reference proteome</keyword>
<keyword evidence="5" id="KW-0812">Transmembrane</keyword>
<gene>
    <name evidence="7" type="ORF">N7450_000026</name>
</gene>
<feature type="transmembrane region" description="Helical" evidence="5">
    <location>
        <begin position="487"/>
        <end position="509"/>
    </location>
</feature>